<feature type="domain" description="NHR" evidence="2">
    <location>
        <begin position="111"/>
        <end position="277"/>
    </location>
</feature>
<dbReference type="Pfam" id="PF07177">
    <property type="entry name" value="Neuralized"/>
    <property type="match status" value="1"/>
</dbReference>
<feature type="compositionally biased region" description="Polar residues" evidence="1">
    <location>
        <begin position="80"/>
        <end position="99"/>
    </location>
</feature>
<keyword evidence="4" id="KW-1185">Reference proteome</keyword>
<accession>A0A2B4RKB7</accession>
<dbReference type="InterPro" id="IPR043136">
    <property type="entry name" value="B30.2/SPRY_sf"/>
</dbReference>
<sequence length="845" mass="93507">MDNLTLSFATGNTHLGVAFRNLPRDREKPLCPCASAVYGNCDIKMRYMGRGDAFIAKLEESKEKASRPSTSPAVKPSPQSPGRKSPLQSPRTTSPTQAPSFSNDSANSSESYKFSHNCGDNIAVMHGGKKARRIDALQNLNHGVVMTVQPLKDDELFEVRLDSKVPKWFGTLDIGATTVSPEGLEFPPSMDRFRQGVTFALCENKILKNGNEMTEISKDLNDLTVGDRVGVMRKLDNSLHFFINGINVGKQVKTLPPVLYGVVDVFGQAEEVTITGGTAETQSSNQDGVDSVSVMVRMNNIIDIIKDGKFNDLLFVVRKVAKDILEPFSETDDRQLRIKYGDHLSDIGAPMYLTMLLRRVMDMGMETQAGGLGMCVIRSVFWNYADASLKMARGLGRSGALNIMLNDLDTFGPYSSIDEKKKFLVFSTMSILHNCSKAAENRQILLNLRAIERISPFLKADDVEIVMAAILTLAHISSDDQKKRLEAESRVIGYLIGMLRDALNQSDLRVRSDGGTWSAQEIAEGLGNLVVNEKNMEVMLERDVVSLMISLLAKGGDTEKECAANTLWIIAKTSKGKAKIKETAAATEELTRLSKSSNQSVQAAAKRVLLKLKETTYTQGAANKQPRTRCDYQEKCRTFKSSLKLSDEFFNPKFDICYCTECHAARGDNLYYTRGQPAKDYGIPIGWCRLGLMVNPRAKALDVFNKWHVAFHGTRVESVNAILEEGDVALGGKKLSEEDEHFNDDRKPTGFDTKQIFVSPSVRYSGGDSYAKPKSFTHPSTNKTYTAKAVLQLCINPDSYQVGPQTIGATAEIDPKFSNQEIEWSTKERGSIILYGLLVKLDEEN</sequence>
<comment type="caution">
    <text evidence="3">The sequence shown here is derived from an EMBL/GenBank/DDBJ whole genome shotgun (WGS) entry which is preliminary data.</text>
</comment>
<dbReference type="Gene3D" id="2.60.120.920">
    <property type="match status" value="1"/>
</dbReference>
<dbReference type="CDD" id="cd12887">
    <property type="entry name" value="SPRY_NHR_like"/>
    <property type="match status" value="1"/>
</dbReference>
<dbReference type="EMBL" id="LSMT01000389">
    <property type="protein sequence ID" value="PFX18844.1"/>
    <property type="molecule type" value="Genomic_DNA"/>
</dbReference>
<gene>
    <name evidence="3" type="primary">NEURL4</name>
    <name evidence="3" type="ORF">AWC38_SpisGene16754</name>
</gene>
<dbReference type="PROSITE" id="PS51065">
    <property type="entry name" value="NHR"/>
    <property type="match status" value="1"/>
</dbReference>
<organism evidence="3 4">
    <name type="scientific">Stylophora pistillata</name>
    <name type="common">Smooth cauliflower coral</name>
    <dbReference type="NCBI Taxonomy" id="50429"/>
    <lineage>
        <taxon>Eukaryota</taxon>
        <taxon>Metazoa</taxon>
        <taxon>Cnidaria</taxon>
        <taxon>Anthozoa</taxon>
        <taxon>Hexacorallia</taxon>
        <taxon>Scleractinia</taxon>
        <taxon>Astrocoeniina</taxon>
        <taxon>Pocilloporidae</taxon>
        <taxon>Stylophora</taxon>
    </lineage>
</organism>
<dbReference type="InterPro" id="IPR006573">
    <property type="entry name" value="NHR_dom"/>
</dbReference>
<evidence type="ECO:0000313" key="3">
    <source>
        <dbReference type="EMBL" id="PFX18844.1"/>
    </source>
</evidence>
<evidence type="ECO:0000259" key="2">
    <source>
        <dbReference type="PROSITE" id="PS51065"/>
    </source>
</evidence>
<dbReference type="FunFam" id="2.60.120.920:FF:000001">
    <property type="entry name" value="neuralized-like protein 4 isoform X1"/>
    <property type="match status" value="1"/>
</dbReference>
<feature type="compositionally biased region" description="Low complexity" evidence="1">
    <location>
        <begin position="100"/>
        <end position="109"/>
    </location>
</feature>
<evidence type="ECO:0000256" key="1">
    <source>
        <dbReference type="SAM" id="MobiDB-lite"/>
    </source>
</evidence>
<dbReference type="OrthoDB" id="49113at2759"/>
<dbReference type="Gene3D" id="1.25.10.10">
    <property type="entry name" value="Leucine-rich Repeat Variant"/>
    <property type="match status" value="1"/>
</dbReference>
<feature type="region of interest" description="Disordered" evidence="1">
    <location>
        <begin position="60"/>
        <end position="109"/>
    </location>
</feature>
<proteinExistence type="predicted"/>
<dbReference type="InterPro" id="IPR016024">
    <property type="entry name" value="ARM-type_fold"/>
</dbReference>
<dbReference type="SMART" id="SM00588">
    <property type="entry name" value="NEUZ"/>
    <property type="match status" value="1"/>
</dbReference>
<name>A0A2B4RKB7_STYPI</name>
<reference evidence="4" key="1">
    <citation type="journal article" date="2017" name="bioRxiv">
        <title>Comparative analysis of the genomes of Stylophora pistillata and Acropora digitifera provides evidence for extensive differences between species of corals.</title>
        <authorList>
            <person name="Voolstra C.R."/>
            <person name="Li Y."/>
            <person name="Liew Y.J."/>
            <person name="Baumgarten S."/>
            <person name="Zoccola D."/>
            <person name="Flot J.-F."/>
            <person name="Tambutte S."/>
            <person name="Allemand D."/>
            <person name="Aranda M."/>
        </authorList>
    </citation>
    <scope>NUCLEOTIDE SEQUENCE [LARGE SCALE GENOMIC DNA]</scope>
</reference>
<dbReference type="PANTHER" id="PTHR46270">
    <property type="entry name" value="ARMADILLO-TYPE FOLD-RELATED"/>
    <property type="match status" value="1"/>
</dbReference>
<evidence type="ECO:0000313" key="4">
    <source>
        <dbReference type="Proteomes" id="UP000225706"/>
    </source>
</evidence>
<dbReference type="PANTHER" id="PTHR46270:SF2">
    <property type="entry name" value="TIR DOMAIN-CONTAINING PROTEIN"/>
    <property type="match status" value="1"/>
</dbReference>
<dbReference type="Proteomes" id="UP000225706">
    <property type="component" value="Unassembled WGS sequence"/>
</dbReference>
<dbReference type="AlphaFoldDB" id="A0A2B4RKB7"/>
<dbReference type="InterPro" id="IPR011989">
    <property type="entry name" value="ARM-like"/>
</dbReference>
<protein>
    <submittedName>
        <fullName evidence="3">Neuralized-like protein 4</fullName>
    </submittedName>
</protein>
<dbReference type="SUPFAM" id="SSF48371">
    <property type="entry name" value="ARM repeat"/>
    <property type="match status" value="1"/>
</dbReference>